<feature type="domain" description="Peptidase A1" evidence="7">
    <location>
        <begin position="107"/>
        <end position="419"/>
    </location>
</feature>
<comment type="caution">
    <text evidence="8">The sequence shown here is derived from an EMBL/GenBank/DDBJ whole genome shotgun (WGS) entry which is preliminary data.</text>
</comment>
<evidence type="ECO:0000256" key="1">
    <source>
        <dbReference type="ARBA" id="ARBA00007447"/>
    </source>
</evidence>
<proteinExistence type="inferred from homology"/>
<dbReference type="SUPFAM" id="SSF50630">
    <property type="entry name" value="Acid proteases"/>
    <property type="match status" value="1"/>
</dbReference>
<evidence type="ECO:0000256" key="5">
    <source>
        <dbReference type="SAM" id="MobiDB-lite"/>
    </source>
</evidence>
<dbReference type="Proteomes" id="UP001444661">
    <property type="component" value="Unassembled WGS sequence"/>
</dbReference>
<dbReference type="CDD" id="cd06097">
    <property type="entry name" value="Aspergillopepsin_like"/>
    <property type="match status" value="1"/>
</dbReference>
<dbReference type="PANTHER" id="PTHR47966:SF2">
    <property type="entry name" value="ASPERGILLOPEPSIN-1-RELATED"/>
    <property type="match status" value="1"/>
</dbReference>
<gene>
    <name evidence="8" type="ORF">PG993_012646</name>
</gene>
<evidence type="ECO:0000313" key="8">
    <source>
        <dbReference type="EMBL" id="KAK8024580.1"/>
    </source>
</evidence>
<evidence type="ECO:0000256" key="2">
    <source>
        <dbReference type="ARBA" id="ARBA00022670"/>
    </source>
</evidence>
<dbReference type="InterPro" id="IPR034163">
    <property type="entry name" value="Aspergillopepsin-like_cat_dom"/>
</dbReference>
<protein>
    <recommendedName>
        <fullName evidence="7">Peptidase A1 domain-containing protein</fullName>
    </recommendedName>
</protein>
<keyword evidence="2" id="KW-0645">Protease</keyword>
<dbReference type="Pfam" id="PF00026">
    <property type="entry name" value="Asp"/>
    <property type="match status" value="1"/>
</dbReference>
<keyword evidence="3" id="KW-0064">Aspartyl protease</keyword>
<dbReference type="PRINTS" id="PR00792">
    <property type="entry name" value="PEPSIN"/>
</dbReference>
<organism evidence="8 9">
    <name type="scientific">Apiospora rasikravindrae</name>
    <dbReference type="NCBI Taxonomy" id="990691"/>
    <lineage>
        <taxon>Eukaryota</taxon>
        <taxon>Fungi</taxon>
        <taxon>Dikarya</taxon>
        <taxon>Ascomycota</taxon>
        <taxon>Pezizomycotina</taxon>
        <taxon>Sordariomycetes</taxon>
        <taxon>Xylariomycetidae</taxon>
        <taxon>Amphisphaeriales</taxon>
        <taxon>Apiosporaceae</taxon>
        <taxon>Apiospora</taxon>
    </lineage>
</organism>
<dbReference type="PANTHER" id="PTHR47966">
    <property type="entry name" value="BETA-SITE APP-CLEAVING ENZYME, ISOFORM A-RELATED"/>
    <property type="match status" value="1"/>
</dbReference>
<dbReference type="InterPro" id="IPR001461">
    <property type="entry name" value="Aspartic_peptidase_A1"/>
</dbReference>
<feature type="region of interest" description="Disordered" evidence="5">
    <location>
        <begin position="137"/>
        <end position="160"/>
    </location>
</feature>
<dbReference type="InterPro" id="IPR033121">
    <property type="entry name" value="PEPTIDASE_A1"/>
</dbReference>
<dbReference type="EMBL" id="JAQQWK010000011">
    <property type="protein sequence ID" value="KAK8024580.1"/>
    <property type="molecule type" value="Genomic_DNA"/>
</dbReference>
<dbReference type="PROSITE" id="PS51767">
    <property type="entry name" value="PEPTIDASE_A1"/>
    <property type="match status" value="1"/>
</dbReference>
<evidence type="ECO:0000313" key="9">
    <source>
        <dbReference type="Proteomes" id="UP001444661"/>
    </source>
</evidence>
<reference evidence="8 9" key="1">
    <citation type="submission" date="2023-01" db="EMBL/GenBank/DDBJ databases">
        <title>Analysis of 21 Apiospora genomes using comparative genomics revels a genus with tremendous synthesis potential of carbohydrate active enzymes and secondary metabolites.</title>
        <authorList>
            <person name="Sorensen T."/>
        </authorList>
    </citation>
    <scope>NUCLEOTIDE SEQUENCE [LARGE SCALE GENOMIC DNA]</scope>
    <source>
        <strain evidence="8 9">CBS 33761</strain>
    </source>
</reference>
<evidence type="ECO:0000256" key="3">
    <source>
        <dbReference type="ARBA" id="ARBA00022750"/>
    </source>
</evidence>
<feature type="signal peptide" evidence="6">
    <location>
        <begin position="1"/>
        <end position="20"/>
    </location>
</feature>
<comment type="similarity">
    <text evidence="1">Belongs to the peptidase A1 family.</text>
</comment>
<feature type="chain" id="PRO_5045240616" description="Peptidase A1 domain-containing protein" evidence="6">
    <location>
        <begin position="21"/>
        <end position="423"/>
    </location>
</feature>
<keyword evidence="4" id="KW-0378">Hydrolase</keyword>
<keyword evidence="9" id="KW-1185">Reference proteome</keyword>
<evidence type="ECO:0000259" key="7">
    <source>
        <dbReference type="PROSITE" id="PS51767"/>
    </source>
</evidence>
<evidence type="ECO:0000256" key="4">
    <source>
        <dbReference type="ARBA" id="ARBA00022801"/>
    </source>
</evidence>
<name>A0ABR1S381_9PEZI</name>
<evidence type="ECO:0000256" key="6">
    <source>
        <dbReference type="SAM" id="SignalP"/>
    </source>
</evidence>
<keyword evidence="6" id="KW-0732">Signal</keyword>
<sequence length="423" mass="45458">MHFPTTTVLVTAGLAGLAAAAPAPNNAPRTVSINQILNPHYKHHGKNKRRGQRVLAKTYMKYGAHMPAGLAKIMTALHIPLDAFNIGKRNGTHGSVPAVPEKDDIQYLTPVQIGTPPQTLNLDFDSGSSDLWVFSSETPSRQVNGQAQYDPTKSSTSKKVDGQTWSISYGDGSASSGVVFKDVVHVGDVSFPSQSVEVAQKVSSSFSSDENNDGLLGLAFSKINTVKPDRQTTFFDNVMSNLEKPLWTSDLKNDAPGTYNFGYIDEEAYTGEISYVPVDNSQGFWSFEASGYAIGNKSVPLKFQGIADTGTSLAMLPQEVNTAYYSQVPGASMSYSLGGYVFPCDAKIPDFTYKVGDVSITIPASFINYAEADEDGKKCFGGIQPDTDIGFSIFGDVALKAAFVVFDAGTESTPRLGWANKDL</sequence>
<accession>A0ABR1S381</accession>
<dbReference type="Gene3D" id="2.40.70.10">
    <property type="entry name" value="Acid Proteases"/>
    <property type="match status" value="2"/>
</dbReference>
<dbReference type="InterPro" id="IPR021109">
    <property type="entry name" value="Peptidase_aspartic_dom_sf"/>
</dbReference>